<dbReference type="InterPro" id="IPR050300">
    <property type="entry name" value="GDXG_lipolytic_enzyme"/>
</dbReference>
<reference evidence="3" key="1">
    <citation type="journal article" date="2020" name="Stud. Mycol.">
        <title>101 Dothideomycetes genomes: a test case for predicting lifestyles and emergence of pathogens.</title>
        <authorList>
            <person name="Haridas S."/>
            <person name="Albert R."/>
            <person name="Binder M."/>
            <person name="Bloem J."/>
            <person name="Labutti K."/>
            <person name="Salamov A."/>
            <person name="Andreopoulos B."/>
            <person name="Baker S."/>
            <person name="Barry K."/>
            <person name="Bills G."/>
            <person name="Bluhm B."/>
            <person name="Cannon C."/>
            <person name="Castanera R."/>
            <person name="Culley D."/>
            <person name="Daum C."/>
            <person name="Ezra D."/>
            <person name="Gonzalez J."/>
            <person name="Henrissat B."/>
            <person name="Kuo A."/>
            <person name="Liang C."/>
            <person name="Lipzen A."/>
            <person name="Lutzoni F."/>
            <person name="Magnuson J."/>
            <person name="Mondo S."/>
            <person name="Nolan M."/>
            <person name="Ohm R."/>
            <person name="Pangilinan J."/>
            <person name="Park H.-J."/>
            <person name="Ramirez L."/>
            <person name="Alfaro M."/>
            <person name="Sun H."/>
            <person name="Tritt A."/>
            <person name="Yoshinaga Y."/>
            <person name="Zwiers L.-H."/>
            <person name="Turgeon B."/>
            <person name="Goodwin S."/>
            <person name="Spatafora J."/>
            <person name="Crous P."/>
            <person name="Grigoriev I."/>
        </authorList>
    </citation>
    <scope>NUCLEOTIDE SEQUENCE</scope>
    <source>
        <strain evidence="3">CBS 130266</strain>
    </source>
</reference>
<dbReference type="Pfam" id="PF07859">
    <property type="entry name" value="Abhydrolase_3"/>
    <property type="match status" value="1"/>
</dbReference>
<keyword evidence="4" id="KW-1185">Reference proteome</keyword>
<dbReference type="PANTHER" id="PTHR48081:SF8">
    <property type="entry name" value="ALPHA_BETA HYDROLASE FOLD-3 DOMAIN-CONTAINING PROTEIN-RELATED"/>
    <property type="match status" value="1"/>
</dbReference>
<dbReference type="PANTHER" id="PTHR48081">
    <property type="entry name" value="AB HYDROLASE SUPERFAMILY PROTEIN C4A8.06C"/>
    <property type="match status" value="1"/>
</dbReference>
<organism evidence="3 4">
    <name type="scientific">Tothia fuscella</name>
    <dbReference type="NCBI Taxonomy" id="1048955"/>
    <lineage>
        <taxon>Eukaryota</taxon>
        <taxon>Fungi</taxon>
        <taxon>Dikarya</taxon>
        <taxon>Ascomycota</taxon>
        <taxon>Pezizomycotina</taxon>
        <taxon>Dothideomycetes</taxon>
        <taxon>Pleosporomycetidae</taxon>
        <taxon>Venturiales</taxon>
        <taxon>Cylindrosympodiaceae</taxon>
        <taxon>Tothia</taxon>
    </lineage>
</organism>
<feature type="domain" description="Alpha/beta hydrolase fold-3" evidence="2">
    <location>
        <begin position="98"/>
        <end position="289"/>
    </location>
</feature>
<sequence>MFRTLHQWFRPLIIALTNTTLSWKYRWRLLLLQPLSFLTYTLTTLPWTFSKAYKVHWIPTRSGPIRALIFLPKSKPKTSIPSTSPPNSPTKLRPIHLDIHGGAFIGGLPEYEAHFSSMLCEKAGCVVISTGYRYAPVHTFPAAIDDVDDVLKFVIDNAEEMWGADPHCLTVGGFSAGGNLALAACQKVGLEVKGSVTFYASIDLRLPPWQKPKPPSFPKTDPMAALLPLFDSYASSARETNMSNPRLSPILLTIDRLPEDMLLIIAGIDILLHEQLTFIERVKKDYEEAGVSGERTIEGKVFEKGFHGWLELPFNVSGVDRKEEVFAHAVDFLIGVYRKIGWSYRPGE</sequence>
<evidence type="ECO:0000313" key="4">
    <source>
        <dbReference type="Proteomes" id="UP000800235"/>
    </source>
</evidence>
<evidence type="ECO:0000313" key="3">
    <source>
        <dbReference type="EMBL" id="KAF2422434.1"/>
    </source>
</evidence>
<dbReference type="InterPro" id="IPR013094">
    <property type="entry name" value="AB_hydrolase_3"/>
</dbReference>
<dbReference type="Proteomes" id="UP000800235">
    <property type="component" value="Unassembled WGS sequence"/>
</dbReference>
<evidence type="ECO:0000259" key="2">
    <source>
        <dbReference type="Pfam" id="PF07859"/>
    </source>
</evidence>
<proteinExistence type="predicted"/>
<accession>A0A9P4TU25</accession>
<evidence type="ECO:0000256" key="1">
    <source>
        <dbReference type="ARBA" id="ARBA00022801"/>
    </source>
</evidence>
<dbReference type="Gene3D" id="3.40.50.1820">
    <property type="entry name" value="alpha/beta hydrolase"/>
    <property type="match status" value="1"/>
</dbReference>
<dbReference type="InterPro" id="IPR029058">
    <property type="entry name" value="AB_hydrolase_fold"/>
</dbReference>
<dbReference type="OrthoDB" id="408631at2759"/>
<name>A0A9P4TU25_9PEZI</name>
<dbReference type="AlphaFoldDB" id="A0A9P4TU25"/>
<dbReference type="GO" id="GO:0016787">
    <property type="term" value="F:hydrolase activity"/>
    <property type="evidence" value="ECO:0007669"/>
    <property type="project" value="UniProtKB-KW"/>
</dbReference>
<dbReference type="EMBL" id="MU007090">
    <property type="protein sequence ID" value="KAF2422434.1"/>
    <property type="molecule type" value="Genomic_DNA"/>
</dbReference>
<dbReference type="SUPFAM" id="SSF53474">
    <property type="entry name" value="alpha/beta-Hydrolases"/>
    <property type="match status" value="1"/>
</dbReference>
<comment type="caution">
    <text evidence="3">The sequence shown here is derived from an EMBL/GenBank/DDBJ whole genome shotgun (WGS) entry which is preliminary data.</text>
</comment>
<keyword evidence="1" id="KW-0378">Hydrolase</keyword>
<protein>
    <submittedName>
        <fullName evidence="3">Alpha/beta-hydrolase</fullName>
    </submittedName>
</protein>
<gene>
    <name evidence="3" type="ORF">EJ08DRAFT_619457</name>
</gene>